<dbReference type="GO" id="GO:0005634">
    <property type="term" value="C:nucleus"/>
    <property type="evidence" value="ECO:0007669"/>
    <property type="project" value="UniProtKB-SubCell"/>
</dbReference>
<protein>
    <submittedName>
        <fullName evidence="7">RMI1_N domain-containing protein</fullName>
    </submittedName>
</protein>
<dbReference type="Proteomes" id="UP000274131">
    <property type="component" value="Unassembled WGS sequence"/>
</dbReference>
<evidence type="ECO:0000256" key="2">
    <source>
        <dbReference type="ARBA" id="ARBA00023242"/>
    </source>
</evidence>
<feature type="transmembrane region" description="Helical" evidence="3">
    <location>
        <begin position="33"/>
        <end position="52"/>
    </location>
</feature>
<feature type="domain" description="RecQ mediated genome instability protein 1 OB-fold" evidence="4">
    <location>
        <begin position="70"/>
        <end position="142"/>
    </location>
</feature>
<keyword evidence="6" id="KW-1185">Reference proteome</keyword>
<evidence type="ECO:0000256" key="3">
    <source>
        <dbReference type="SAM" id="Phobius"/>
    </source>
</evidence>
<reference evidence="5 6" key="2">
    <citation type="submission" date="2018-10" db="EMBL/GenBank/DDBJ databases">
        <authorList>
            <consortium name="Pathogen Informatics"/>
        </authorList>
    </citation>
    <scope>NUCLEOTIDE SEQUENCE [LARGE SCALE GENOMIC DNA]</scope>
</reference>
<proteinExistence type="predicted"/>
<dbReference type="PANTHER" id="PTHR13681:SF24">
    <property type="entry name" value="TUDOR DOMAIN-CONTAINING PROTEIN 3"/>
    <property type="match status" value="1"/>
</dbReference>
<organism evidence="7">
    <name type="scientific">Enterobius vermicularis</name>
    <name type="common">Human pinworm</name>
    <dbReference type="NCBI Taxonomy" id="51028"/>
    <lineage>
        <taxon>Eukaryota</taxon>
        <taxon>Metazoa</taxon>
        <taxon>Ecdysozoa</taxon>
        <taxon>Nematoda</taxon>
        <taxon>Chromadorea</taxon>
        <taxon>Rhabditida</taxon>
        <taxon>Spirurina</taxon>
        <taxon>Oxyuridomorpha</taxon>
        <taxon>Oxyuroidea</taxon>
        <taxon>Oxyuridae</taxon>
        <taxon>Enterobius</taxon>
    </lineage>
</organism>
<evidence type="ECO:0000256" key="1">
    <source>
        <dbReference type="ARBA" id="ARBA00004123"/>
    </source>
</evidence>
<feature type="transmembrane region" description="Helical" evidence="3">
    <location>
        <begin position="144"/>
        <end position="161"/>
    </location>
</feature>
<sequence>MHVGIKQLIDDGWPVTEETIRDYFGTEKLNIEYIYLLIASIIFGLGDVVLQISRIRDVSRPKQSGLASREDLLKINLTDGHSTISAVVLLFSVISFSKTTPGTKIHLKKDVRLECGLAVLEQGSIQLLGGSVTSLIEKWDIEKVAFLIWLLVFGSLFFLNFKHTSTSSVEKKFWIVSFGKKRGEGNSFGAEEIQRSSGPLLLSDFLQIEPSSDANGISNTRPAPLITPRRTVNLIKLSSIAH</sequence>
<keyword evidence="3" id="KW-0472">Membrane</keyword>
<name>A0A0N4VE00_ENTVE</name>
<reference evidence="7" key="1">
    <citation type="submission" date="2017-02" db="UniProtKB">
        <authorList>
            <consortium name="WormBaseParasite"/>
        </authorList>
    </citation>
    <scope>IDENTIFICATION</scope>
</reference>
<comment type="subcellular location">
    <subcellularLocation>
        <location evidence="1">Nucleus</location>
    </subcellularLocation>
</comment>
<gene>
    <name evidence="5" type="ORF">EVEC_LOCUS8334</name>
</gene>
<dbReference type="Gene3D" id="2.40.50.770">
    <property type="entry name" value="RecQ-mediated genome instability protein Rmi1, C-terminal domain"/>
    <property type="match status" value="1"/>
</dbReference>
<accession>A0A0N4VE00</accession>
<dbReference type="AlphaFoldDB" id="A0A0N4VE00"/>
<dbReference type="EMBL" id="UXUI01009374">
    <property type="protein sequence ID" value="VDD93583.1"/>
    <property type="molecule type" value="Genomic_DNA"/>
</dbReference>
<dbReference type="Pfam" id="PF08585">
    <property type="entry name" value="RMI1_N_C"/>
    <property type="match status" value="1"/>
</dbReference>
<dbReference type="PANTHER" id="PTHR13681">
    <property type="entry name" value="SURVIVAL OF MOTOR NEURON-RELATED-SPLICING FACTOR 30-RELATED"/>
    <property type="match status" value="1"/>
</dbReference>
<evidence type="ECO:0000313" key="5">
    <source>
        <dbReference type="EMBL" id="VDD93583.1"/>
    </source>
</evidence>
<evidence type="ECO:0000313" key="6">
    <source>
        <dbReference type="Proteomes" id="UP000274131"/>
    </source>
</evidence>
<dbReference type="InterPro" id="IPR013894">
    <property type="entry name" value="RMI1_OB"/>
</dbReference>
<dbReference type="WBParaSite" id="EVEC_0000888001-mRNA-1">
    <property type="protein sequence ID" value="EVEC_0000888001-mRNA-1"/>
    <property type="gene ID" value="EVEC_0000888001"/>
</dbReference>
<evidence type="ECO:0000259" key="4">
    <source>
        <dbReference type="Pfam" id="PF08585"/>
    </source>
</evidence>
<keyword evidence="3" id="KW-1133">Transmembrane helix</keyword>
<dbReference type="OrthoDB" id="434939at2759"/>
<dbReference type="InterPro" id="IPR042470">
    <property type="entry name" value="RMI1_N_C_sf"/>
</dbReference>
<evidence type="ECO:0000313" key="7">
    <source>
        <dbReference type="WBParaSite" id="EVEC_0000888001-mRNA-1"/>
    </source>
</evidence>
<dbReference type="STRING" id="51028.A0A0N4VE00"/>
<keyword evidence="3" id="KW-0812">Transmembrane</keyword>
<keyword evidence="2" id="KW-0539">Nucleus</keyword>